<sequence>MFRRLPYRFQVPLGLVLAVLISALLVSAVAAQISARSARQEVLTTVRQAMVLLRAQARPLLAADDTWRAYTLLRDTAALLPGIERGQTRAAILDATGRFLAGSDPSRLVTGVMALGESPHAKLALAANDIRDRVEQSSDDGALTLVEPIRSEDGGLLGFVYVEIDAPAFATDWVAVAQPAAIGALLAAALLVPAGWLLGERMGRPIAHIASCIARIGRTDAAQLSAQLPVAKDPELNRIGDAVRRLLSELQVRQEAEQRALSAERLAAVGRITAAVAHEINNPLAGLLTVAQTLRIHGATEETRIRSIDLIDRGLKQIQTMTAALLPQARVEDRALQPGDINDVVTLVQPEAQRLGVQISLHMGHLIGLSRSLGSGASGHAQSVAECHQGRWRWRASACQGTGRRTVPENHHQQHRLAPDGR</sequence>
<dbReference type="InterPro" id="IPR036097">
    <property type="entry name" value="HisK_dim/P_sf"/>
</dbReference>
<evidence type="ECO:0000256" key="1">
    <source>
        <dbReference type="ARBA" id="ARBA00000085"/>
    </source>
</evidence>
<dbReference type="CDD" id="cd18773">
    <property type="entry name" value="PDC1_HK_sensor"/>
    <property type="match status" value="1"/>
</dbReference>
<feature type="compositionally biased region" description="Basic and acidic residues" evidence="7">
    <location>
        <begin position="406"/>
        <end position="422"/>
    </location>
</feature>
<dbReference type="AlphaFoldDB" id="F8QRC9"/>
<keyword evidence="6" id="KW-0902">Two-component regulatory system</keyword>
<evidence type="ECO:0000256" key="7">
    <source>
        <dbReference type="SAM" id="MobiDB-lite"/>
    </source>
</evidence>
<evidence type="ECO:0000256" key="4">
    <source>
        <dbReference type="ARBA" id="ARBA00022679"/>
    </source>
</evidence>
<protein>
    <recommendedName>
        <fullName evidence="2">histidine kinase</fullName>
        <ecNumber evidence="2">2.7.13.3</ecNumber>
    </recommendedName>
</protein>
<dbReference type="InterPro" id="IPR003661">
    <property type="entry name" value="HisK_dim/P_dom"/>
</dbReference>
<keyword evidence="5 9" id="KW-0418">Kinase</keyword>
<reference evidence="9" key="1">
    <citation type="submission" date="2010-02" db="EMBL/GenBank/DDBJ databases">
        <title>Isolation and Identification of Arsenite Oxidase Gene and Regulation Sequence in Arsenite-Oxidizing Bacterium Acidovorax sp. GW2.</title>
        <authorList>
            <person name="Zhao K."/>
            <person name="Huang Y."/>
            <person name="Wang Q."/>
            <person name="Wang G."/>
        </authorList>
    </citation>
    <scope>NUCLEOTIDE SEQUENCE</scope>
    <source>
        <strain evidence="9">GW2</strain>
    </source>
</reference>
<dbReference type="GO" id="GO:0016020">
    <property type="term" value="C:membrane"/>
    <property type="evidence" value="ECO:0007669"/>
    <property type="project" value="InterPro"/>
</dbReference>
<dbReference type="EMBL" id="GU937734">
    <property type="protein sequence ID" value="ADO32941.1"/>
    <property type="molecule type" value="Genomic_DNA"/>
</dbReference>
<dbReference type="InterPro" id="IPR003660">
    <property type="entry name" value="HAMP_dom"/>
</dbReference>
<dbReference type="PANTHER" id="PTHR45436">
    <property type="entry name" value="SENSOR HISTIDINE KINASE YKOH"/>
    <property type="match status" value="1"/>
</dbReference>
<dbReference type="PROSITE" id="PS50885">
    <property type="entry name" value="HAMP"/>
    <property type="match status" value="1"/>
</dbReference>
<evidence type="ECO:0000256" key="5">
    <source>
        <dbReference type="ARBA" id="ARBA00022777"/>
    </source>
</evidence>
<evidence type="ECO:0000256" key="3">
    <source>
        <dbReference type="ARBA" id="ARBA00022553"/>
    </source>
</evidence>
<accession>F8QRC9</accession>
<gene>
    <name evidence="9" type="primary">aoxS</name>
</gene>
<organism evidence="9">
    <name type="scientific">Acidovorax sp. GW2</name>
    <dbReference type="NCBI Taxonomy" id="446363"/>
    <lineage>
        <taxon>Bacteria</taxon>
        <taxon>Pseudomonadati</taxon>
        <taxon>Pseudomonadota</taxon>
        <taxon>Betaproteobacteria</taxon>
        <taxon>Burkholderiales</taxon>
        <taxon>Comamonadaceae</taxon>
        <taxon>Acidovorax</taxon>
    </lineage>
</organism>
<dbReference type="Gene3D" id="6.10.340.10">
    <property type="match status" value="1"/>
</dbReference>
<evidence type="ECO:0000259" key="8">
    <source>
        <dbReference type="PROSITE" id="PS50885"/>
    </source>
</evidence>
<keyword evidence="3" id="KW-0597">Phosphoprotein</keyword>
<dbReference type="Pfam" id="PF00512">
    <property type="entry name" value="HisKA"/>
    <property type="match status" value="1"/>
</dbReference>
<evidence type="ECO:0000256" key="2">
    <source>
        <dbReference type="ARBA" id="ARBA00012438"/>
    </source>
</evidence>
<keyword evidence="4" id="KW-0808">Transferase</keyword>
<evidence type="ECO:0000256" key="6">
    <source>
        <dbReference type="ARBA" id="ARBA00023012"/>
    </source>
</evidence>
<feature type="domain" description="HAMP" evidence="8">
    <location>
        <begin position="200"/>
        <end position="255"/>
    </location>
</feature>
<dbReference type="SUPFAM" id="SSF47384">
    <property type="entry name" value="Homodimeric domain of signal transducing histidine kinase"/>
    <property type="match status" value="1"/>
</dbReference>
<dbReference type="CDD" id="cd00082">
    <property type="entry name" value="HisKA"/>
    <property type="match status" value="1"/>
</dbReference>
<dbReference type="SMART" id="SM00388">
    <property type="entry name" value="HisKA"/>
    <property type="match status" value="1"/>
</dbReference>
<comment type="catalytic activity">
    <reaction evidence="1">
        <text>ATP + protein L-histidine = ADP + protein N-phospho-L-histidine.</text>
        <dbReference type="EC" id="2.7.13.3"/>
    </reaction>
</comment>
<feature type="region of interest" description="Disordered" evidence="7">
    <location>
        <begin position="403"/>
        <end position="422"/>
    </location>
</feature>
<name>F8QRC9_9BURK</name>
<dbReference type="InterPro" id="IPR050428">
    <property type="entry name" value="TCS_sensor_his_kinase"/>
</dbReference>
<dbReference type="EC" id="2.7.13.3" evidence="2"/>
<proteinExistence type="predicted"/>
<dbReference type="GO" id="GO:0000155">
    <property type="term" value="F:phosphorelay sensor kinase activity"/>
    <property type="evidence" value="ECO:0007669"/>
    <property type="project" value="InterPro"/>
</dbReference>
<evidence type="ECO:0000313" key="9">
    <source>
        <dbReference type="EMBL" id="ADO32941.1"/>
    </source>
</evidence>
<dbReference type="PANTHER" id="PTHR45436:SF5">
    <property type="entry name" value="SENSOR HISTIDINE KINASE TRCS"/>
    <property type="match status" value="1"/>
</dbReference>
<dbReference type="Gene3D" id="1.10.287.130">
    <property type="match status" value="1"/>
</dbReference>